<dbReference type="SUPFAM" id="SSF52833">
    <property type="entry name" value="Thioredoxin-like"/>
    <property type="match status" value="1"/>
</dbReference>
<dbReference type="InterPro" id="IPR017937">
    <property type="entry name" value="Thioredoxin_CS"/>
</dbReference>
<accession>A0ABT1AWT6</accession>
<evidence type="ECO:0000256" key="2">
    <source>
        <dbReference type="SAM" id="SignalP"/>
    </source>
</evidence>
<reference evidence="3 4" key="1">
    <citation type="submission" date="2022-06" db="EMBL/GenBank/DDBJ databases">
        <authorList>
            <person name="Xuan X."/>
        </authorList>
    </citation>
    <scope>NUCLEOTIDE SEQUENCE [LARGE SCALE GENOMIC DNA]</scope>
    <source>
        <strain evidence="3 4">2V75</strain>
    </source>
</reference>
<dbReference type="Gene3D" id="3.40.30.10">
    <property type="entry name" value="Glutaredoxin"/>
    <property type="match status" value="1"/>
</dbReference>
<dbReference type="PANTHER" id="PTHR32234:SF0">
    <property type="entry name" value="THIOL:DISULFIDE INTERCHANGE PROTEIN DSBD"/>
    <property type="match status" value="1"/>
</dbReference>
<comment type="caution">
    <text evidence="3">The sequence shown here is derived from an EMBL/GenBank/DDBJ whole genome shotgun (WGS) entry which is preliminary data.</text>
</comment>
<keyword evidence="1" id="KW-0676">Redox-active center</keyword>
<keyword evidence="4" id="KW-1185">Reference proteome</keyword>
<dbReference type="Pfam" id="PF13899">
    <property type="entry name" value="Thioredoxin_7"/>
    <property type="match status" value="1"/>
</dbReference>
<feature type="signal peptide" evidence="2">
    <location>
        <begin position="1"/>
        <end position="22"/>
    </location>
</feature>
<sequence>MKAHLKFLLLLGWLFLAAPGHGQQDRVRWLSFEALEDSLALRPKKVFIDFYASWCVYCKKMDQVVFRDPRVVALLNADYYALRMDVETRDTIAFGGREYTNPEFGKNRNPVHEIPRLLASREGVAFTLPAMVILDTSFRVRSRYFGYLPPKKMQEILQPDTP</sequence>
<dbReference type="PANTHER" id="PTHR32234">
    <property type="entry name" value="THIOL:DISULFIDE INTERCHANGE PROTEIN DSBD"/>
    <property type="match status" value="1"/>
</dbReference>
<dbReference type="Proteomes" id="UP001206312">
    <property type="component" value="Unassembled WGS sequence"/>
</dbReference>
<evidence type="ECO:0000313" key="4">
    <source>
        <dbReference type="Proteomes" id="UP001206312"/>
    </source>
</evidence>
<gene>
    <name evidence="3" type="ORF">NG653_05950</name>
</gene>
<dbReference type="EMBL" id="JAMXIB010000003">
    <property type="protein sequence ID" value="MCO5724389.1"/>
    <property type="molecule type" value="Genomic_DNA"/>
</dbReference>
<proteinExistence type="predicted"/>
<dbReference type="PROSITE" id="PS00194">
    <property type="entry name" value="THIOREDOXIN_1"/>
    <property type="match status" value="1"/>
</dbReference>
<evidence type="ECO:0000313" key="3">
    <source>
        <dbReference type="EMBL" id="MCO5724389.1"/>
    </source>
</evidence>
<keyword evidence="2" id="KW-0732">Signal</keyword>
<feature type="chain" id="PRO_5046506159" evidence="2">
    <location>
        <begin position="23"/>
        <end position="162"/>
    </location>
</feature>
<organism evidence="3 4">
    <name type="scientific">Robiginitalea marina</name>
    <dbReference type="NCBI Taxonomy" id="2954105"/>
    <lineage>
        <taxon>Bacteria</taxon>
        <taxon>Pseudomonadati</taxon>
        <taxon>Bacteroidota</taxon>
        <taxon>Flavobacteriia</taxon>
        <taxon>Flavobacteriales</taxon>
        <taxon>Flavobacteriaceae</taxon>
        <taxon>Robiginitalea</taxon>
    </lineage>
</organism>
<evidence type="ECO:0000256" key="1">
    <source>
        <dbReference type="ARBA" id="ARBA00023284"/>
    </source>
</evidence>
<dbReference type="InterPro" id="IPR036249">
    <property type="entry name" value="Thioredoxin-like_sf"/>
</dbReference>
<name>A0ABT1AWT6_9FLAO</name>
<protein>
    <submittedName>
        <fullName evidence="3">Thioredoxin family protein</fullName>
    </submittedName>
</protein>
<dbReference type="RefSeq" id="WP_252740765.1">
    <property type="nucleotide sequence ID" value="NZ_JAMXIB010000003.1"/>
</dbReference>